<keyword evidence="7" id="KW-1185">Reference proteome</keyword>
<accession>A0A6J0TKS3</accession>
<gene>
    <name evidence="8" type="primary">PTRH1</name>
</gene>
<dbReference type="PANTHER" id="PTHR17224:SF1">
    <property type="entry name" value="PEPTIDYL-TRNA HYDROLASE"/>
    <property type="match status" value="1"/>
</dbReference>
<evidence type="ECO:0000256" key="3">
    <source>
        <dbReference type="ARBA" id="ARBA00022801"/>
    </source>
</evidence>
<dbReference type="Pfam" id="PF01195">
    <property type="entry name" value="Pept_tRNA_hydro"/>
    <property type="match status" value="1"/>
</dbReference>
<name>A0A6J0TKS3_9SAUR</name>
<dbReference type="CDD" id="cd00462">
    <property type="entry name" value="PTH"/>
    <property type="match status" value="1"/>
</dbReference>
<dbReference type="PANTHER" id="PTHR17224">
    <property type="entry name" value="PEPTIDYL-TRNA HYDROLASE"/>
    <property type="match status" value="1"/>
</dbReference>
<organism evidence="7 8">
    <name type="scientific">Pogona vitticeps</name>
    <name type="common">central bearded dragon</name>
    <dbReference type="NCBI Taxonomy" id="103695"/>
    <lineage>
        <taxon>Eukaryota</taxon>
        <taxon>Metazoa</taxon>
        <taxon>Chordata</taxon>
        <taxon>Craniata</taxon>
        <taxon>Vertebrata</taxon>
        <taxon>Euteleostomi</taxon>
        <taxon>Lepidosauria</taxon>
        <taxon>Squamata</taxon>
        <taxon>Bifurcata</taxon>
        <taxon>Unidentata</taxon>
        <taxon>Episquamata</taxon>
        <taxon>Toxicofera</taxon>
        <taxon>Iguania</taxon>
        <taxon>Acrodonta</taxon>
        <taxon>Agamidae</taxon>
        <taxon>Amphibolurinae</taxon>
        <taxon>Pogona</taxon>
    </lineage>
</organism>
<evidence type="ECO:0000256" key="5">
    <source>
        <dbReference type="ARBA" id="ARBA00038063"/>
    </source>
</evidence>
<dbReference type="PROSITE" id="PS01196">
    <property type="entry name" value="PEPT_TRNA_HYDROL_2"/>
    <property type="match status" value="1"/>
</dbReference>
<dbReference type="SUPFAM" id="SSF53178">
    <property type="entry name" value="Peptidyl-tRNA hydrolase-like"/>
    <property type="match status" value="1"/>
</dbReference>
<dbReference type="KEGG" id="pvt:110078866"/>
<dbReference type="NCBIfam" id="TIGR00447">
    <property type="entry name" value="pth"/>
    <property type="match status" value="1"/>
</dbReference>
<comment type="similarity">
    <text evidence="5">Belongs to the PTH family.</text>
</comment>
<dbReference type="OrthoDB" id="1711136at2759"/>
<dbReference type="Proteomes" id="UP001652642">
    <property type="component" value="Chromosome Z"/>
</dbReference>
<feature type="region of interest" description="Disordered" evidence="6">
    <location>
        <begin position="208"/>
        <end position="228"/>
    </location>
</feature>
<keyword evidence="2" id="KW-0820">tRNA-binding</keyword>
<protein>
    <recommendedName>
        <fullName evidence="1">peptidyl-tRNA hydrolase</fullName>
        <ecNumber evidence="1">3.1.1.29</ecNumber>
    </recommendedName>
</protein>
<dbReference type="InterPro" id="IPR036416">
    <property type="entry name" value="Pept_tRNA_hydro_sf"/>
</dbReference>
<dbReference type="GO" id="GO:0000049">
    <property type="term" value="F:tRNA binding"/>
    <property type="evidence" value="ECO:0007669"/>
    <property type="project" value="UniProtKB-KW"/>
</dbReference>
<dbReference type="GO" id="GO:0004045">
    <property type="term" value="F:peptidyl-tRNA hydrolase activity"/>
    <property type="evidence" value="ECO:0007669"/>
    <property type="project" value="UniProtKB-EC"/>
</dbReference>
<evidence type="ECO:0000313" key="8">
    <source>
        <dbReference type="RefSeq" id="XP_020649091.2"/>
    </source>
</evidence>
<evidence type="ECO:0000313" key="7">
    <source>
        <dbReference type="Proteomes" id="UP001652642"/>
    </source>
</evidence>
<dbReference type="EC" id="3.1.1.29" evidence="1"/>
<dbReference type="InterPro" id="IPR001328">
    <property type="entry name" value="Pept_tRNA_hydro"/>
</dbReference>
<evidence type="ECO:0000256" key="4">
    <source>
        <dbReference type="ARBA" id="ARBA00022884"/>
    </source>
</evidence>
<evidence type="ECO:0000256" key="6">
    <source>
        <dbReference type="SAM" id="MobiDB-lite"/>
    </source>
</evidence>
<dbReference type="RefSeq" id="XP_020649091.2">
    <property type="nucleotide sequence ID" value="XM_020793432.2"/>
</dbReference>
<dbReference type="Gene3D" id="3.40.50.1470">
    <property type="entry name" value="Peptidyl-tRNA hydrolase"/>
    <property type="match status" value="1"/>
</dbReference>
<evidence type="ECO:0000256" key="1">
    <source>
        <dbReference type="ARBA" id="ARBA00013260"/>
    </source>
</evidence>
<proteinExistence type="inferred from homology"/>
<dbReference type="CTD" id="138428"/>
<evidence type="ECO:0000256" key="2">
    <source>
        <dbReference type="ARBA" id="ARBA00022555"/>
    </source>
</evidence>
<keyword evidence="4" id="KW-0694">RNA-binding</keyword>
<keyword evidence="3 8" id="KW-0378">Hydrolase</keyword>
<dbReference type="AlphaFoldDB" id="A0A6J0TKS3"/>
<sequence>MIMPLAALGRFLRKMMSLHKDELPAAGKRVLVVGLGNHGMGDTRHSVGMAVLNHLANKLSVGDRWTRDRPCCGDVAFAPLGDLQLILMKPRRFMNVNGLSVVGAAEMYKLGVEDIYLVHDDLDKPLGKVALKLGGSARGHNGVRSCIHCLRSDHIVRVRVGIGRPAKGESVERYVLSRFTSTEREVLPQIFEQSTKLLLEHIQERHRTQPNPTVCGEPTNIPLKSDGA</sequence>
<reference evidence="8" key="1">
    <citation type="submission" date="2025-08" db="UniProtKB">
        <authorList>
            <consortium name="RefSeq"/>
        </authorList>
    </citation>
    <scope>IDENTIFICATION</scope>
</reference>
<dbReference type="InterPro" id="IPR018171">
    <property type="entry name" value="Pept_tRNA_hydro_CS"/>
</dbReference>
<dbReference type="GeneID" id="110078866"/>